<dbReference type="PRINTS" id="PR00119">
    <property type="entry name" value="CATATPASE"/>
</dbReference>
<dbReference type="GO" id="GO:0005737">
    <property type="term" value="C:cytoplasm"/>
    <property type="evidence" value="ECO:0007669"/>
    <property type="project" value="UniProtKB-ARBA"/>
</dbReference>
<evidence type="ECO:0000256" key="7">
    <source>
        <dbReference type="ARBA" id="ARBA00022837"/>
    </source>
</evidence>
<dbReference type="InterPro" id="IPR004014">
    <property type="entry name" value="ATPase_P-typ_cation-transptr_N"/>
</dbReference>
<dbReference type="EMBL" id="PUHR01000002">
    <property type="protein sequence ID" value="KAG0672524.1"/>
    <property type="molecule type" value="Genomic_DNA"/>
</dbReference>
<feature type="domain" description="Cation-transporting P-type ATPase N-terminal" evidence="18">
    <location>
        <begin position="44"/>
        <end position="120"/>
    </location>
</feature>
<comment type="caution">
    <text evidence="19">The sequence shown here is derived from an EMBL/GenBank/DDBJ whole genome shotgun (WGS) entry which is preliminary data.</text>
</comment>
<dbReference type="NCBIfam" id="TIGR01494">
    <property type="entry name" value="ATPase_P-type"/>
    <property type="match status" value="2"/>
</dbReference>
<dbReference type="GO" id="GO:0005388">
    <property type="term" value="F:P-type calcium transporter activity"/>
    <property type="evidence" value="ECO:0007669"/>
    <property type="project" value="UniProtKB-EC"/>
</dbReference>
<dbReference type="SUPFAM" id="SSF81660">
    <property type="entry name" value="Metal cation-transporting ATPase, ATP-binding domain N"/>
    <property type="match status" value="1"/>
</dbReference>
<keyword evidence="2 16" id="KW-0813">Transport</keyword>
<dbReference type="Gene3D" id="3.40.1110.10">
    <property type="entry name" value="Calcium-transporting ATPase, cytoplasmic domain N"/>
    <property type="match status" value="1"/>
</dbReference>
<dbReference type="GO" id="GO:0005384">
    <property type="term" value="F:manganese ion transmembrane transporter activity"/>
    <property type="evidence" value="ECO:0007669"/>
    <property type="project" value="UniProtKB-ARBA"/>
</dbReference>
<dbReference type="InterPro" id="IPR006413">
    <property type="entry name" value="P-type_ATPase_IIA_PMR1"/>
</dbReference>
<feature type="region of interest" description="Disordered" evidence="17">
    <location>
        <begin position="1"/>
        <end position="23"/>
    </location>
</feature>
<dbReference type="Gene3D" id="2.70.150.10">
    <property type="entry name" value="Calcium-transporting ATPase, cytoplasmic transduction domain A"/>
    <property type="match status" value="1"/>
</dbReference>
<keyword evidence="6 16" id="KW-0547">Nucleotide-binding</keyword>
<keyword evidence="20" id="KW-1185">Reference proteome</keyword>
<comment type="function">
    <text evidence="15">This magnesium-dependent enzyme catalyzes the hydrolysis of ATP coupled with the transport of calcium. Has a role in the secretory pathway.</text>
</comment>
<comment type="caution">
    <text evidence="16">Lacks conserved residue(s) required for the propagation of feature annotation.</text>
</comment>
<feature type="transmembrane region" description="Helical" evidence="16">
    <location>
        <begin position="100"/>
        <end position="118"/>
    </location>
</feature>
<dbReference type="SFLD" id="SFLDG00002">
    <property type="entry name" value="C1.7:_P-type_atpase_like"/>
    <property type="match status" value="1"/>
</dbReference>
<protein>
    <recommendedName>
        <fullName evidence="16">Calcium-transporting ATPase</fullName>
        <ecNumber evidence="16">7.2.2.10</ecNumber>
    </recommendedName>
</protein>
<dbReference type="InterPro" id="IPR023298">
    <property type="entry name" value="ATPase_P-typ_TM_dom_sf"/>
</dbReference>
<dbReference type="OrthoDB" id="3352408at2759"/>
<dbReference type="SUPFAM" id="SSF56784">
    <property type="entry name" value="HAD-like"/>
    <property type="match status" value="1"/>
</dbReference>
<feature type="transmembrane region" description="Helical" evidence="16">
    <location>
        <begin position="124"/>
        <end position="140"/>
    </location>
</feature>
<dbReference type="GO" id="GO:0016887">
    <property type="term" value="F:ATP hydrolysis activity"/>
    <property type="evidence" value="ECO:0007669"/>
    <property type="project" value="InterPro"/>
</dbReference>
<dbReference type="InterPro" id="IPR001757">
    <property type="entry name" value="P_typ_ATPase"/>
</dbReference>
<dbReference type="PANTHER" id="PTHR42861">
    <property type="entry name" value="CALCIUM-TRANSPORTING ATPASE"/>
    <property type="match status" value="1"/>
</dbReference>
<keyword evidence="7 16" id="KW-0106">Calcium</keyword>
<dbReference type="GO" id="GO:0005524">
    <property type="term" value="F:ATP binding"/>
    <property type="evidence" value="ECO:0007669"/>
    <property type="project" value="UniProtKB-KW"/>
</dbReference>
<dbReference type="Proteomes" id="UP000750334">
    <property type="component" value="Unassembled WGS sequence"/>
</dbReference>
<evidence type="ECO:0000256" key="4">
    <source>
        <dbReference type="ARBA" id="ARBA00022568"/>
    </source>
</evidence>
<dbReference type="InterPro" id="IPR023214">
    <property type="entry name" value="HAD_sf"/>
</dbReference>
<evidence type="ECO:0000256" key="8">
    <source>
        <dbReference type="ARBA" id="ARBA00022840"/>
    </source>
</evidence>
<accession>A0A9P7BCL4</accession>
<evidence type="ECO:0000256" key="14">
    <source>
        <dbReference type="ARBA" id="ARBA00048694"/>
    </source>
</evidence>
<dbReference type="NCBIfam" id="TIGR01522">
    <property type="entry name" value="ATPase-IIA2_Ca"/>
    <property type="match status" value="1"/>
</dbReference>
<comment type="subcellular location">
    <subcellularLocation>
        <location evidence="1">Endomembrane system</location>
        <topology evidence="1">Multi-pass membrane protein</topology>
    </subcellularLocation>
    <subcellularLocation>
        <location evidence="16">Membrane</location>
        <topology evidence="16">Multi-pass membrane protein</topology>
    </subcellularLocation>
</comment>
<dbReference type="PRINTS" id="PR00120">
    <property type="entry name" value="HATPASE"/>
</dbReference>
<name>A0A9P7BCL4_MAUEX</name>
<evidence type="ECO:0000256" key="2">
    <source>
        <dbReference type="ARBA" id="ARBA00022448"/>
    </source>
</evidence>
<dbReference type="InterPro" id="IPR023299">
    <property type="entry name" value="ATPase_P-typ_cyto_dom_N"/>
</dbReference>
<gene>
    <name evidence="19" type="primary">ATP2C1</name>
    <name evidence="19" type="ORF">C6P45_001988</name>
</gene>
<dbReference type="SUPFAM" id="SSF81653">
    <property type="entry name" value="Calcium ATPase, transduction domain A"/>
    <property type="match status" value="1"/>
</dbReference>
<evidence type="ECO:0000256" key="5">
    <source>
        <dbReference type="ARBA" id="ARBA00022692"/>
    </source>
</evidence>
<dbReference type="Gene3D" id="1.20.1110.10">
    <property type="entry name" value="Calcium-transporting ATPase, transmembrane domain"/>
    <property type="match status" value="1"/>
</dbReference>
<feature type="compositionally biased region" description="Basic and acidic residues" evidence="17">
    <location>
        <begin position="10"/>
        <end position="23"/>
    </location>
</feature>
<dbReference type="SMART" id="SM00831">
    <property type="entry name" value="Cation_ATPase_N"/>
    <property type="match status" value="1"/>
</dbReference>
<evidence type="ECO:0000256" key="13">
    <source>
        <dbReference type="ARBA" id="ARBA00038148"/>
    </source>
</evidence>
<evidence type="ECO:0000259" key="18">
    <source>
        <dbReference type="SMART" id="SM00831"/>
    </source>
</evidence>
<feature type="transmembrane region" description="Helical" evidence="16">
    <location>
        <begin position="813"/>
        <end position="833"/>
    </location>
</feature>
<dbReference type="SFLD" id="SFLDF00027">
    <property type="entry name" value="p-type_atpase"/>
    <property type="match status" value="1"/>
</dbReference>
<dbReference type="SFLD" id="SFLDS00003">
    <property type="entry name" value="Haloacid_Dehalogenase"/>
    <property type="match status" value="1"/>
</dbReference>
<dbReference type="SUPFAM" id="SSF81665">
    <property type="entry name" value="Calcium ATPase, transmembrane domain M"/>
    <property type="match status" value="1"/>
</dbReference>
<dbReference type="PROSITE" id="PS00154">
    <property type="entry name" value="ATPASE_E1_E2"/>
    <property type="match status" value="1"/>
</dbReference>
<organism evidence="19 20">
    <name type="scientific">Maudiozyma exigua</name>
    <name type="common">Yeast</name>
    <name type="synonym">Kazachstania exigua</name>
    <dbReference type="NCBI Taxonomy" id="34358"/>
    <lineage>
        <taxon>Eukaryota</taxon>
        <taxon>Fungi</taxon>
        <taxon>Dikarya</taxon>
        <taxon>Ascomycota</taxon>
        <taxon>Saccharomycotina</taxon>
        <taxon>Saccharomycetes</taxon>
        <taxon>Saccharomycetales</taxon>
        <taxon>Saccharomycetaceae</taxon>
        <taxon>Maudiozyma</taxon>
    </lineage>
</organism>
<evidence type="ECO:0000256" key="15">
    <source>
        <dbReference type="ARBA" id="ARBA00053224"/>
    </source>
</evidence>
<proteinExistence type="inferred from homology"/>
<evidence type="ECO:0000256" key="1">
    <source>
        <dbReference type="ARBA" id="ARBA00004127"/>
    </source>
</evidence>
<dbReference type="Gene3D" id="3.40.50.1000">
    <property type="entry name" value="HAD superfamily/HAD-like"/>
    <property type="match status" value="1"/>
</dbReference>
<evidence type="ECO:0000313" key="19">
    <source>
        <dbReference type="EMBL" id="KAG0672524.1"/>
    </source>
</evidence>
<feature type="transmembrane region" description="Helical" evidence="16">
    <location>
        <begin position="327"/>
        <end position="351"/>
    </location>
</feature>
<evidence type="ECO:0000256" key="16">
    <source>
        <dbReference type="RuleBase" id="RU361146"/>
    </source>
</evidence>
<keyword evidence="11 16" id="KW-0406">Ion transport</keyword>
<dbReference type="FunFam" id="3.40.50.1000:FF:000028">
    <property type="entry name" value="Calcium-transporting P-type ATPase, putative"/>
    <property type="match status" value="1"/>
</dbReference>
<comment type="catalytic activity">
    <reaction evidence="14 16">
        <text>Ca(2+)(in) + ATP + H2O = Ca(2+)(out) + ADP + phosphate + H(+)</text>
        <dbReference type="Rhea" id="RHEA:18105"/>
        <dbReference type="ChEBI" id="CHEBI:15377"/>
        <dbReference type="ChEBI" id="CHEBI:15378"/>
        <dbReference type="ChEBI" id="CHEBI:29108"/>
        <dbReference type="ChEBI" id="CHEBI:30616"/>
        <dbReference type="ChEBI" id="CHEBI:43474"/>
        <dbReference type="ChEBI" id="CHEBI:456216"/>
        <dbReference type="EC" id="7.2.2.10"/>
    </reaction>
</comment>
<dbReference type="Pfam" id="PF00689">
    <property type="entry name" value="Cation_ATPase_C"/>
    <property type="match status" value="1"/>
</dbReference>
<feature type="transmembrane region" description="Helical" evidence="16">
    <location>
        <begin position="848"/>
        <end position="865"/>
    </location>
</feature>
<evidence type="ECO:0000256" key="17">
    <source>
        <dbReference type="SAM" id="MobiDB-lite"/>
    </source>
</evidence>
<evidence type="ECO:0000256" key="11">
    <source>
        <dbReference type="ARBA" id="ARBA00023065"/>
    </source>
</evidence>
<keyword evidence="4 16" id="KW-0109">Calcium transport</keyword>
<dbReference type="GO" id="GO:0031090">
    <property type="term" value="C:organelle membrane"/>
    <property type="evidence" value="ECO:0007669"/>
    <property type="project" value="UniProtKB-ARBA"/>
</dbReference>
<dbReference type="AlphaFoldDB" id="A0A9P7BCL4"/>
<comment type="function">
    <text evidence="16">Catalyzes the hydrolysis of ATP coupled with the transport of calcium.</text>
</comment>
<dbReference type="InterPro" id="IPR044492">
    <property type="entry name" value="P_typ_ATPase_HD_dom"/>
</dbReference>
<keyword evidence="5 16" id="KW-0812">Transmembrane</keyword>
<evidence type="ECO:0000256" key="10">
    <source>
        <dbReference type="ARBA" id="ARBA00022989"/>
    </source>
</evidence>
<dbReference type="Pfam" id="PF00122">
    <property type="entry name" value="E1-E2_ATPase"/>
    <property type="match status" value="1"/>
</dbReference>
<reference evidence="19 20" key="1">
    <citation type="submission" date="2020-11" db="EMBL/GenBank/DDBJ databases">
        <title>Kefir isolates.</title>
        <authorList>
            <person name="Marcisauskas S."/>
            <person name="Kim Y."/>
            <person name="Blasche S."/>
        </authorList>
    </citation>
    <scope>NUCLEOTIDE SEQUENCE [LARGE SCALE GENOMIC DNA]</scope>
    <source>
        <strain evidence="19 20">OG2</strain>
    </source>
</reference>
<dbReference type="InterPro" id="IPR006068">
    <property type="entry name" value="ATPase_P-typ_cation-transptr_C"/>
</dbReference>
<evidence type="ECO:0000256" key="3">
    <source>
        <dbReference type="ARBA" id="ARBA00022553"/>
    </source>
</evidence>
<dbReference type="FunFam" id="3.40.50.1000:FF:000001">
    <property type="entry name" value="Phospholipid-transporting ATPase IC"/>
    <property type="match status" value="1"/>
</dbReference>
<dbReference type="InterPro" id="IPR008250">
    <property type="entry name" value="ATPase_P-typ_transduc_dom_A_sf"/>
</dbReference>
<feature type="transmembrane region" description="Helical" evidence="16">
    <location>
        <begin position="297"/>
        <end position="315"/>
    </location>
</feature>
<dbReference type="InterPro" id="IPR018303">
    <property type="entry name" value="ATPase_P-typ_P_site"/>
</dbReference>
<dbReference type="InterPro" id="IPR059000">
    <property type="entry name" value="ATPase_P-type_domA"/>
</dbReference>
<evidence type="ECO:0000256" key="6">
    <source>
        <dbReference type="ARBA" id="ARBA00022741"/>
    </source>
</evidence>
<dbReference type="EC" id="7.2.2.10" evidence="16"/>
<keyword evidence="10 16" id="KW-1133">Transmembrane helix</keyword>
<keyword evidence="12 16" id="KW-0472">Membrane</keyword>
<keyword evidence="8 16" id="KW-0067">ATP-binding</keyword>
<sequence>MSANPFEGYYNEKEKQEGGNLDAHDESLLLSTKEILSKATPSLEYCTVSVEETIDKLNTNSKTGLSSVDEADHRRKEYGPNEISVEDDESLWKKFLSNFVEDRLILLLIGSAVVSAIMGNLDDAVSITLAIVIVVSVGFVQEYRSEKSLEALNKLVPAECHLIRGGQEAHVLASVLVPGDLVCFRIGDRIPADLRIVEAVDLSIDESNLTGENEPVHKVTTAINKESYNYDASGIVPLSDRTNIAYMGTLVKEGHGKGIVVGTSTNTTFGAVFEMMSSIEKPKTPLQLAMDKLGKDLSLFSFIVIGFICFIGIIQGRSWLEMFQISVSLAVAAIPEGLPIIVTVTLALGVLRMAKRKAIVRRLPSVETLGSVNVICSDKTGTLTSNHMTVCKIWCLGSMTNKNNVLDLQKTKDVSFKNYLTDDVRATLAISNICNNASFSQEHGKYLGNPTDIALLEQLSKFDLEDNRPNVNKVHEIPFNSKRKFMASEIIEQDGSHVLYVKGAFERILDESTTFLNEKGKIEKLTNAQKATITDCANTLASEGLRTLAFAKIHMKDSEIVEKLTEDMVKDLTFTGLIGMSDPPRPTVKPAIEQLLQGGVHIIMITGDSENTAVNIARQIGIPVIDPKLSVLNGEKLNEMSDEQLANVIDHVSVFARATPEHKLNIVRALRQRGEVVAMTGDGVNDAPALKLADIGVSMGKMGTDVAKEASDMVLTDDDFSTILTAIEEGKGIFNNIQNFLTFQLSTSVAALSLVALATLFKLPNPLNAMQILWINILMDGPPAQSLGVEPVDHEVMKKPPRRRTDKILTQKVLRRLIGTAACIIIGTIYVFVKEMAEDGQVTARDTTMTFTCFVFFDMFNALACRHSTKSIFEVGFLTNKMFNAAVGLSLLGQMCAIYIPFFQNVFKTERLSFGDLIFLLFVSSSVFIIDELRKYYDKKKAQNDPSYYSLV</sequence>
<dbReference type="InterPro" id="IPR036412">
    <property type="entry name" value="HAD-like_sf"/>
</dbReference>
<dbReference type="Pfam" id="PF00690">
    <property type="entry name" value="Cation_ATPase_N"/>
    <property type="match status" value="1"/>
</dbReference>
<evidence type="ECO:0000256" key="9">
    <source>
        <dbReference type="ARBA" id="ARBA00022967"/>
    </source>
</evidence>
<feature type="transmembrane region" description="Helical" evidence="16">
    <location>
        <begin position="912"/>
        <end position="930"/>
    </location>
</feature>
<comment type="similarity">
    <text evidence="13 16">Belongs to the cation transport ATPase (P-type) (TC 3.A.3) family.</text>
</comment>
<evidence type="ECO:0000256" key="12">
    <source>
        <dbReference type="ARBA" id="ARBA00023136"/>
    </source>
</evidence>
<feature type="transmembrane region" description="Helical" evidence="16">
    <location>
        <begin position="877"/>
        <end position="900"/>
    </location>
</feature>
<dbReference type="Pfam" id="PF13246">
    <property type="entry name" value="Cation_ATPase"/>
    <property type="match status" value="1"/>
</dbReference>
<dbReference type="GO" id="GO:0012505">
    <property type="term" value="C:endomembrane system"/>
    <property type="evidence" value="ECO:0007669"/>
    <property type="project" value="UniProtKB-SubCell"/>
</dbReference>
<keyword evidence="3" id="KW-0597">Phosphoprotein</keyword>
<keyword evidence="9" id="KW-1278">Translocase</keyword>
<evidence type="ECO:0000313" key="20">
    <source>
        <dbReference type="Proteomes" id="UP000750334"/>
    </source>
</evidence>
<dbReference type="FunFam" id="2.70.150.10:FF:000008">
    <property type="entry name" value="Calcium-transporting ATPase"/>
    <property type="match status" value="1"/>
</dbReference>